<comment type="pathway">
    <text evidence="1">Cell wall biogenesis; cell wall polysaccharide biosynthesis.</text>
</comment>
<sequence>MGTPWGVAVSVVIATRDRCEELLRTIERLERLPERPHVIVVDNGSVDGGPEVVEARHPRVEVIRLARDHGTAVARNVGVWAAATPYVAFCDVGSGWGPGVLRGAAEMFDAEPRLALIAARVPVGGEPDPINGLLGAGAAGFLASGAVVRRRDFLEAGRLGDVSFFAGVEQLVAAGVGDAVSAGGGCGARA</sequence>
<name>A0ABW1NVV0_9ACTN</name>
<keyword evidence="4 6" id="KW-0808">Transferase</keyword>
<dbReference type="Proteomes" id="UP001596137">
    <property type="component" value="Unassembled WGS sequence"/>
</dbReference>
<evidence type="ECO:0000313" key="6">
    <source>
        <dbReference type="EMBL" id="MFC6087529.1"/>
    </source>
</evidence>
<feature type="domain" description="Glycosyltransferase 2-like" evidence="5">
    <location>
        <begin position="10"/>
        <end position="131"/>
    </location>
</feature>
<dbReference type="EC" id="2.4.-.-" evidence="6"/>
<evidence type="ECO:0000256" key="3">
    <source>
        <dbReference type="ARBA" id="ARBA00022676"/>
    </source>
</evidence>
<gene>
    <name evidence="6" type="ORF">ACFP1K_40645</name>
</gene>
<evidence type="ECO:0000256" key="1">
    <source>
        <dbReference type="ARBA" id="ARBA00004776"/>
    </source>
</evidence>
<evidence type="ECO:0000256" key="2">
    <source>
        <dbReference type="ARBA" id="ARBA00006739"/>
    </source>
</evidence>
<dbReference type="GO" id="GO:0016757">
    <property type="term" value="F:glycosyltransferase activity"/>
    <property type="evidence" value="ECO:0007669"/>
    <property type="project" value="UniProtKB-KW"/>
</dbReference>
<keyword evidence="7" id="KW-1185">Reference proteome</keyword>
<dbReference type="SUPFAM" id="SSF53448">
    <property type="entry name" value="Nucleotide-diphospho-sugar transferases"/>
    <property type="match status" value="1"/>
</dbReference>
<dbReference type="RefSeq" id="WP_380763865.1">
    <property type="nucleotide sequence ID" value="NZ_JBHSRF010000155.1"/>
</dbReference>
<dbReference type="PANTHER" id="PTHR43179">
    <property type="entry name" value="RHAMNOSYLTRANSFERASE WBBL"/>
    <property type="match status" value="1"/>
</dbReference>
<evidence type="ECO:0000259" key="5">
    <source>
        <dbReference type="Pfam" id="PF00535"/>
    </source>
</evidence>
<accession>A0ABW1NVV0</accession>
<dbReference type="EMBL" id="JBHSRF010000155">
    <property type="protein sequence ID" value="MFC6087529.1"/>
    <property type="molecule type" value="Genomic_DNA"/>
</dbReference>
<organism evidence="6 7">
    <name type="scientific">Sphaerisporangium aureirubrum</name>
    <dbReference type="NCBI Taxonomy" id="1544736"/>
    <lineage>
        <taxon>Bacteria</taxon>
        <taxon>Bacillati</taxon>
        <taxon>Actinomycetota</taxon>
        <taxon>Actinomycetes</taxon>
        <taxon>Streptosporangiales</taxon>
        <taxon>Streptosporangiaceae</taxon>
        <taxon>Sphaerisporangium</taxon>
    </lineage>
</organism>
<keyword evidence="3 6" id="KW-0328">Glycosyltransferase</keyword>
<evidence type="ECO:0000313" key="7">
    <source>
        <dbReference type="Proteomes" id="UP001596137"/>
    </source>
</evidence>
<comment type="caution">
    <text evidence="6">The sequence shown here is derived from an EMBL/GenBank/DDBJ whole genome shotgun (WGS) entry which is preliminary data.</text>
</comment>
<dbReference type="InterPro" id="IPR029044">
    <property type="entry name" value="Nucleotide-diphossugar_trans"/>
</dbReference>
<dbReference type="InterPro" id="IPR001173">
    <property type="entry name" value="Glyco_trans_2-like"/>
</dbReference>
<dbReference type="CDD" id="cd00761">
    <property type="entry name" value="Glyco_tranf_GTA_type"/>
    <property type="match status" value="1"/>
</dbReference>
<dbReference type="Gene3D" id="3.90.550.10">
    <property type="entry name" value="Spore Coat Polysaccharide Biosynthesis Protein SpsA, Chain A"/>
    <property type="match status" value="1"/>
</dbReference>
<dbReference type="Pfam" id="PF00535">
    <property type="entry name" value="Glycos_transf_2"/>
    <property type="match status" value="1"/>
</dbReference>
<proteinExistence type="inferred from homology"/>
<evidence type="ECO:0000256" key="4">
    <source>
        <dbReference type="ARBA" id="ARBA00022679"/>
    </source>
</evidence>
<protein>
    <submittedName>
        <fullName evidence="6">Glycosyltransferase family 2 protein</fullName>
        <ecNumber evidence="6">2.4.-.-</ecNumber>
    </submittedName>
</protein>
<reference evidence="7" key="1">
    <citation type="journal article" date="2019" name="Int. J. Syst. Evol. Microbiol.">
        <title>The Global Catalogue of Microorganisms (GCM) 10K type strain sequencing project: providing services to taxonomists for standard genome sequencing and annotation.</title>
        <authorList>
            <consortium name="The Broad Institute Genomics Platform"/>
            <consortium name="The Broad Institute Genome Sequencing Center for Infectious Disease"/>
            <person name="Wu L."/>
            <person name="Ma J."/>
        </authorList>
    </citation>
    <scope>NUCLEOTIDE SEQUENCE [LARGE SCALE GENOMIC DNA]</scope>
    <source>
        <strain evidence="7">JCM 30346</strain>
    </source>
</reference>
<comment type="similarity">
    <text evidence="2">Belongs to the glycosyltransferase 2 family.</text>
</comment>
<dbReference type="PANTHER" id="PTHR43179:SF12">
    <property type="entry name" value="GALACTOFURANOSYLTRANSFERASE GLFT2"/>
    <property type="match status" value="1"/>
</dbReference>